<feature type="region of interest" description="Disordered" evidence="1">
    <location>
        <begin position="512"/>
        <end position="884"/>
    </location>
</feature>
<accession>A0A401RPJ6</accession>
<feature type="compositionally biased region" description="Basic and acidic residues" evidence="1">
    <location>
        <begin position="720"/>
        <end position="734"/>
    </location>
</feature>
<keyword evidence="3" id="KW-1185">Reference proteome</keyword>
<dbReference type="EMBL" id="BEZZ01001665">
    <property type="protein sequence ID" value="GCC20077.1"/>
    <property type="molecule type" value="Genomic_DNA"/>
</dbReference>
<dbReference type="OrthoDB" id="129353at2759"/>
<feature type="compositionally biased region" description="Basic and acidic residues" evidence="1">
    <location>
        <begin position="539"/>
        <end position="552"/>
    </location>
</feature>
<feature type="compositionally biased region" description="Basic and acidic residues" evidence="1">
    <location>
        <begin position="612"/>
        <end position="622"/>
    </location>
</feature>
<dbReference type="GO" id="GO:0005634">
    <property type="term" value="C:nucleus"/>
    <property type="evidence" value="ECO:0007669"/>
    <property type="project" value="TreeGrafter"/>
</dbReference>
<feature type="compositionally biased region" description="Low complexity" evidence="1">
    <location>
        <begin position="200"/>
        <end position="213"/>
    </location>
</feature>
<dbReference type="OMA" id="KICTEPP"/>
<name>A0A401RPJ6_CHIPU</name>
<evidence type="ECO:0000313" key="2">
    <source>
        <dbReference type="EMBL" id="GCC20077.1"/>
    </source>
</evidence>
<feature type="region of interest" description="Disordered" evidence="1">
    <location>
        <begin position="398"/>
        <end position="464"/>
    </location>
</feature>
<feature type="region of interest" description="Disordered" evidence="1">
    <location>
        <begin position="197"/>
        <end position="224"/>
    </location>
</feature>
<feature type="compositionally biased region" description="Basic and acidic residues" evidence="1">
    <location>
        <begin position="854"/>
        <end position="870"/>
    </location>
</feature>
<dbReference type="Proteomes" id="UP000287033">
    <property type="component" value="Unassembled WGS sequence"/>
</dbReference>
<dbReference type="GO" id="GO:0042393">
    <property type="term" value="F:histone binding"/>
    <property type="evidence" value="ECO:0007669"/>
    <property type="project" value="TreeGrafter"/>
</dbReference>
<dbReference type="PANTHER" id="PTHR15321">
    <property type="entry name" value="TUMOR SUPPRESSOR P53-BINDING PROTEIN 1"/>
    <property type="match status" value="1"/>
</dbReference>
<organism evidence="2 3">
    <name type="scientific">Chiloscyllium punctatum</name>
    <name type="common">Brownbanded bambooshark</name>
    <name type="synonym">Hemiscyllium punctatum</name>
    <dbReference type="NCBI Taxonomy" id="137246"/>
    <lineage>
        <taxon>Eukaryota</taxon>
        <taxon>Metazoa</taxon>
        <taxon>Chordata</taxon>
        <taxon>Craniata</taxon>
        <taxon>Vertebrata</taxon>
        <taxon>Chondrichthyes</taxon>
        <taxon>Elasmobranchii</taxon>
        <taxon>Galeomorphii</taxon>
        <taxon>Galeoidea</taxon>
        <taxon>Orectolobiformes</taxon>
        <taxon>Hemiscylliidae</taxon>
        <taxon>Chiloscyllium</taxon>
    </lineage>
</organism>
<feature type="region of interest" description="Disordered" evidence="1">
    <location>
        <begin position="1121"/>
        <end position="1262"/>
    </location>
</feature>
<feature type="region of interest" description="Disordered" evidence="1">
    <location>
        <begin position="246"/>
        <end position="312"/>
    </location>
</feature>
<feature type="region of interest" description="Disordered" evidence="1">
    <location>
        <begin position="896"/>
        <end position="989"/>
    </location>
</feature>
<feature type="compositionally biased region" description="Polar residues" evidence="1">
    <location>
        <begin position="1208"/>
        <end position="1218"/>
    </location>
</feature>
<dbReference type="STRING" id="137246.A0A401RPJ6"/>
<sequence>MSVTHIRVAGQSGGREAADWIQCWGQCNSLGIPAESGRLREPGAQVESTRSRAHPVLLHPPAPTYPPHPRGARADSQGFPIGGGGGKHVAPHRWSRSAECNVAGLGDQLVGNKGLARRDRLYRGCMERVWVYYRLRTAVYQLCGGQGGIGRCGCGVVCMTAETLRYPRVLDVAGADCWPTGSQDFGRRRQRDLWLEGDAPQSSPVSVQPSSQEVDAEGAEFADSTTNSVTAEGLSQAGLGLLELSESQGSDPEASGDRAGGSTHGSEEINVDTCSEEPEPDTNAGLTVSDKPLTGTGSSHLPERSEVTSSVSTWQGELGAGAQAHFLMPSGLRIEGLLSIAGPEHSKTILSQEEAVEPTLSGPTAAIHLRNESVLVAHVDRLQVLHLSGQQTLVQESLSESSSNVIDPSQESFGPTPIIVPNSPTKQDPDLAEEPMDTSVQLTSQSGKAPCEEEEEEEPMEMDQPVELTERAPLRAPQASTPVSEGIPAFTARQLLPVPSLPDLSHDIFVPTPSLREGSGHGGGVTSAVDLKGNPSSIPKDREAMGEREDRGQTGSSELGGFKKHDDGAGEPFELRLSASEHLQPMETDDSESQAEEDSQATQIEGGAGEDPTEKGESEGNHSVHPRLTGESQEPSRRATVTDALESAAEGLDVKHSEGEQAVGEAPSRSEQSSRVSPPSPLLRPSSPHGDPPKPVLSVKGAAVKEMSTAEAEGGTGAPRVEEHEVRRTVKEDGSGTVQGVTLLLEAAQSETLCKTSRPKEDEELMEQELNAPSDSGLKGSPSEARAPISAEPECSEPPDPPVTNSGRFRSKEGEGAATVSRSLGAVGGSRQDGGELVVTVRPKPLEGVPLMSEKLHRASAGDRDARPTDIKLPPSPAVDTPEPGKHLQAELVIKMQAGGQAEPKVQPKDRASLMDLKNVSSQSPRHDGSNPGGQNHQLETTEFPKPHGVGPITGSPKLEVEADEQSRSTGVADVPQSEQSAKSLLDSSGEIPFHFTLPKEGDVIQPIVGGTPPLIGSLKQGPRHSTPIEPLLAGAPTSAAEAVASVVKSQSVFSRVCEVRRETEAQEQEETMGLLRSTPHGLPGEEGVGEPHEDHKAWLRQPRLKPLVWRHCVLPQIRPEHTDEEEVEETPEESMPGSSVGKRSAGSAGESEDEAMELDVVSCAQGPPSSWRKSPSDRTVEVSETQGGRPRGEGQEEVVGTILLSHAATQTAGSESPSLGEGSKRPCQDAMVQTEASAEKPQMRSRSTSFHSNAGPEDRDT</sequence>
<dbReference type="PANTHER" id="PTHR15321:SF3">
    <property type="entry name" value="TP53-BINDING PROTEIN 1"/>
    <property type="match status" value="1"/>
</dbReference>
<feature type="compositionally biased region" description="Acidic residues" evidence="1">
    <location>
        <begin position="587"/>
        <end position="599"/>
    </location>
</feature>
<proteinExistence type="predicted"/>
<comment type="caution">
    <text evidence="2">The sequence shown here is derived from an EMBL/GenBank/DDBJ whole genome shotgun (WGS) entry which is preliminary data.</text>
</comment>
<feature type="compositionally biased region" description="Polar residues" evidence="1">
    <location>
        <begin position="438"/>
        <end position="447"/>
    </location>
</feature>
<feature type="compositionally biased region" description="Acidic residues" evidence="1">
    <location>
        <begin position="452"/>
        <end position="461"/>
    </location>
</feature>
<dbReference type="InterPro" id="IPR047252">
    <property type="entry name" value="TP53BP1-like"/>
</dbReference>
<dbReference type="GO" id="GO:0000077">
    <property type="term" value="P:DNA damage checkpoint signaling"/>
    <property type="evidence" value="ECO:0007669"/>
    <property type="project" value="TreeGrafter"/>
</dbReference>
<feature type="non-terminal residue" evidence="2">
    <location>
        <position position="1262"/>
    </location>
</feature>
<dbReference type="GO" id="GO:0045944">
    <property type="term" value="P:positive regulation of transcription by RNA polymerase II"/>
    <property type="evidence" value="ECO:0007669"/>
    <property type="project" value="TreeGrafter"/>
</dbReference>
<feature type="compositionally biased region" description="Polar residues" evidence="1">
    <location>
        <begin position="977"/>
        <end position="987"/>
    </location>
</feature>
<protein>
    <submittedName>
        <fullName evidence="2">Uncharacterized protein</fullName>
    </submittedName>
</protein>
<reference evidence="2 3" key="1">
    <citation type="journal article" date="2018" name="Nat. Ecol. Evol.">
        <title>Shark genomes provide insights into elasmobranch evolution and the origin of vertebrates.</title>
        <authorList>
            <person name="Hara Y"/>
            <person name="Yamaguchi K"/>
            <person name="Onimaru K"/>
            <person name="Kadota M"/>
            <person name="Koyanagi M"/>
            <person name="Keeley SD"/>
            <person name="Tatsumi K"/>
            <person name="Tanaka K"/>
            <person name="Motone F"/>
            <person name="Kageyama Y"/>
            <person name="Nozu R"/>
            <person name="Adachi N"/>
            <person name="Nishimura O"/>
            <person name="Nakagawa R"/>
            <person name="Tanegashima C"/>
            <person name="Kiyatake I"/>
            <person name="Matsumoto R"/>
            <person name="Murakumo K"/>
            <person name="Nishida K"/>
            <person name="Terakita A"/>
            <person name="Kuratani S"/>
            <person name="Sato K"/>
            <person name="Hyodo S Kuraku.S."/>
        </authorList>
    </citation>
    <scope>NUCLEOTIDE SEQUENCE [LARGE SCALE GENOMIC DNA]</scope>
</reference>
<feature type="compositionally biased region" description="Low complexity" evidence="1">
    <location>
        <begin position="673"/>
        <end position="688"/>
    </location>
</feature>
<evidence type="ECO:0000256" key="1">
    <source>
        <dbReference type="SAM" id="MobiDB-lite"/>
    </source>
</evidence>
<evidence type="ECO:0000313" key="3">
    <source>
        <dbReference type="Proteomes" id="UP000287033"/>
    </source>
</evidence>
<dbReference type="AlphaFoldDB" id="A0A401RPJ6"/>
<feature type="compositionally biased region" description="Polar residues" evidence="1">
    <location>
        <begin position="398"/>
        <end position="413"/>
    </location>
</feature>
<feature type="compositionally biased region" description="Acidic residues" evidence="1">
    <location>
        <begin position="1123"/>
        <end position="1133"/>
    </location>
</feature>
<gene>
    <name evidence="2" type="ORF">chiPu_0018724</name>
</gene>